<dbReference type="EMBL" id="HACA01007850">
    <property type="protein sequence ID" value="CDW25211.1"/>
    <property type="molecule type" value="Transcribed_RNA"/>
</dbReference>
<sequence length="61" mass="6669">MLLSVDPMLMKSAPKLRHEEGVHPIQEEMLFLLKAKLRLGVKATSGKGGVVHQGMFEGPCP</sequence>
<accession>A0A0K2TI68</accession>
<dbReference type="AlphaFoldDB" id="A0A0K2TI68"/>
<name>A0A0K2TI68_LEPSM</name>
<evidence type="ECO:0000313" key="1">
    <source>
        <dbReference type="EMBL" id="CDW25211.1"/>
    </source>
</evidence>
<proteinExistence type="predicted"/>
<protein>
    <submittedName>
        <fullName evidence="1">Uncharacterized protein</fullName>
    </submittedName>
</protein>
<reference evidence="1" key="1">
    <citation type="submission" date="2014-05" db="EMBL/GenBank/DDBJ databases">
        <authorList>
            <person name="Chronopoulou M."/>
        </authorList>
    </citation>
    <scope>NUCLEOTIDE SEQUENCE</scope>
    <source>
        <tissue evidence="1">Whole organism</tissue>
    </source>
</reference>
<organism evidence="1">
    <name type="scientific">Lepeophtheirus salmonis</name>
    <name type="common">Salmon louse</name>
    <name type="synonym">Caligus salmonis</name>
    <dbReference type="NCBI Taxonomy" id="72036"/>
    <lineage>
        <taxon>Eukaryota</taxon>
        <taxon>Metazoa</taxon>
        <taxon>Ecdysozoa</taxon>
        <taxon>Arthropoda</taxon>
        <taxon>Crustacea</taxon>
        <taxon>Multicrustacea</taxon>
        <taxon>Hexanauplia</taxon>
        <taxon>Copepoda</taxon>
        <taxon>Siphonostomatoida</taxon>
        <taxon>Caligidae</taxon>
        <taxon>Lepeophtheirus</taxon>
    </lineage>
</organism>